<evidence type="ECO:0000256" key="4">
    <source>
        <dbReference type="RuleBase" id="RU363071"/>
    </source>
</evidence>
<comment type="similarity">
    <text evidence="1 4">Belongs to the class-II DAHP synthase family.</text>
</comment>
<dbReference type="AlphaFoldDB" id="A0A1B6VMI9"/>
<dbReference type="Proteomes" id="UP000077786">
    <property type="component" value="Unassembled WGS sequence"/>
</dbReference>
<sequence>MHPSTKTQTSDNTMSWSPASWRSRPIVQAPSYEDEAALAAVEARLHRYPPLVFAGEARRLKTRLAAASRGEAFVLQGGACAESFDEFTADIVRDTFRVLLQMAVVLTFAAKVPVVKIGRMAGQYAKPRSSNTETIDGVTLPCYRGDIINGPEFTAASRIPDPARMETGYFQSAGVMNLLRAFANGGYANLHQVHSWNLGFVERSPLAARYQDLAHRIDETLSFMRACGFDSAASQIDETEFYTSHEALLLPYEQALTRIDSTSGNYYDCSAHFLWIGDRTRQPDGAHVEFLRGVQNPIGIKVGPTTTVADLEKLLEILNPNDEAGRITLISRMGKDKVREHLPPLLDAVIKTGRTVTWLCDPMHGNTTTTSSKVKTRSFESILGEVLGFFDVFEAAGRRPGGIHLEMTGQDVTECIGGAQCLTEADLGDRYETFCDPRLNAEQSLEMAFLLAHELTGRRAGKQE</sequence>
<dbReference type="PANTHER" id="PTHR21337:SF0">
    <property type="entry name" value="PHOSPHO-2-DEHYDRO-3-DEOXYHEPTONATE ALDOLASE"/>
    <property type="match status" value="1"/>
</dbReference>
<evidence type="ECO:0000256" key="1">
    <source>
        <dbReference type="ARBA" id="ARBA00008911"/>
    </source>
</evidence>
<feature type="binding site" evidence="3">
    <location>
        <position position="80"/>
    </location>
    <ligand>
        <name>Mn(2+)</name>
        <dbReference type="ChEBI" id="CHEBI:29035"/>
    </ligand>
</feature>
<dbReference type="NCBIfam" id="TIGR01358">
    <property type="entry name" value="DAHP_synth_II"/>
    <property type="match status" value="1"/>
</dbReference>
<comment type="caution">
    <text evidence="5">The sequence shown here is derived from an EMBL/GenBank/DDBJ whole genome shotgun (WGS) entry which is preliminary data.</text>
</comment>
<dbReference type="GO" id="GO:0003849">
    <property type="term" value="F:3-deoxy-7-phosphoheptulonate synthase activity"/>
    <property type="evidence" value="ECO:0007669"/>
    <property type="project" value="UniProtKB-EC"/>
</dbReference>
<name>A0A1B6VMI9_9PROT</name>
<evidence type="ECO:0000313" key="6">
    <source>
        <dbReference type="Proteomes" id="UP000077786"/>
    </source>
</evidence>
<comment type="catalytic activity">
    <reaction evidence="4">
        <text>D-erythrose 4-phosphate + phosphoenolpyruvate + H2O = 7-phospho-2-dehydro-3-deoxy-D-arabino-heptonate + phosphate</text>
        <dbReference type="Rhea" id="RHEA:14717"/>
        <dbReference type="ChEBI" id="CHEBI:15377"/>
        <dbReference type="ChEBI" id="CHEBI:16897"/>
        <dbReference type="ChEBI" id="CHEBI:43474"/>
        <dbReference type="ChEBI" id="CHEBI:58394"/>
        <dbReference type="ChEBI" id="CHEBI:58702"/>
        <dbReference type="EC" id="2.5.1.54"/>
    </reaction>
</comment>
<comment type="cofactor">
    <cofactor evidence="3">
        <name>Mn(2+)</name>
        <dbReference type="ChEBI" id="CHEBI:29035"/>
    </cofactor>
    <cofactor evidence="3">
        <name>Co(2+)</name>
        <dbReference type="ChEBI" id="CHEBI:48828"/>
    </cofactor>
    <cofactor evidence="3">
        <name>Cd(2+)</name>
        <dbReference type="ChEBI" id="CHEBI:48775"/>
    </cofactor>
    <text evidence="3">Binds 1 divalent cation per subunit. The enzyme is active with manganese, cobalt or cadmium ions.</text>
</comment>
<evidence type="ECO:0000256" key="3">
    <source>
        <dbReference type="PIRSR" id="PIRSR602480-1"/>
    </source>
</evidence>
<feature type="binding site" evidence="3">
    <location>
        <position position="332"/>
    </location>
    <ligand>
        <name>phosphoenolpyruvate</name>
        <dbReference type="ChEBI" id="CHEBI:58702"/>
    </ligand>
</feature>
<accession>A0A1B6VMI9</accession>
<feature type="binding site" evidence="3">
    <location>
        <position position="301"/>
    </location>
    <ligand>
        <name>phosphoenolpyruvate</name>
        <dbReference type="ChEBI" id="CHEBI:58702"/>
    </ligand>
</feature>
<dbReference type="RefSeq" id="WP_064273966.1">
    <property type="nucleotide sequence ID" value="NZ_JACRVY010000001.1"/>
</dbReference>
<dbReference type="PANTHER" id="PTHR21337">
    <property type="entry name" value="PHOSPHO-2-DEHYDRO-3-DEOXYHEPTONATE ALDOLASE 1, 2"/>
    <property type="match status" value="1"/>
</dbReference>
<reference evidence="5 6" key="1">
    <citation type="submission" date="2016-03" db="EMBL/GenBank/DDBJ databases">
        <title>Draft genome sequence of Gluconobacter cerinus strain CECT 9110.</title>
        <authorList>
            <person name="Sainz F."/>
            <person name="Mas A."/>
            <person name="Torija M.J."/>
        </authorList>
    </citation>
    <scope>NUCLEOTIDE SEQUENCE [LARGE SCALE GENOMIC DNA]</scope>
    <source>
        <strain evidence="5 6">CECT 9110</strain>
    </source>
</reference>
<dbReference type="Gene3D" id="3.20.20.70">
    <property type="entry name" value="Aldolase class I"/>
    <property type="match status" value="2"/>
</dbReference>
<feature type="binding site" evidence="3">
    <location>
        <position position="436"/>
    </location>
    <ligand>
        <name>Mn(2+)</name>
        <dbReference type="ChEBI" id="CHEBI:29035"/>
    </ligand>
</feature>
<keyword evidence="3" id="KW-0464">Manganese</keyword>
<protein>
    <recommendedName>
        <fullName evidence="4">Phospho-2-dehydro-3-deoxyheptonate aldolase</fullName>
        <ecNumber evidence="4">2.5.1.54</ecNumber>
    </recommendedName>
</protein>
<keyword evidence="2 4" id="KW-0808">Transferase</keyword>
<feature type="binding site" evidence="3">
    <location>
        <position position="119"/>
    </location>
    <ligand>
        <name>phosphoenolpyruvate</name>
        <dbReference type="ChEBI" id="CHEBI:58702"/>
    </ligand>
</feature>
<dbReference type="SUPFAM" id="SSF51569">
    <property type="entry name" value="Aldolase"/>
    <property type="match status" value="1"/>
</dbReference>
<keyword evidence="3" id="KW-0170">Cobalt</keyword>
<dbReference type="Pfam" id="PF01474">
    <property type="entry name" value="DAHP_synth_2"/>
    <property type="match status" value="1"/>
</dbReference>
<keyword evidence="3" id="KW-0104">Cadmium</keyword>
<evidence type="ECO:0000313" key="5">
    <source>
        <dbReference type="EMBL" id="OAJ68432.1"/>
    </source>
</evidence>
<dbReference type="OrthoDB" id="9766852at2"/>
<dbReference type="GO" id="GO:0009073">
    <property type="term" value="P:aromatic amino acid family biosynthetic process"/>
    <property type="evidence" value="ECO:0007669"/>
    <property type="project" value="InterPro"/>
</dbReference>
<feature type="binding site" evidence="3">
    <location>
        <position position="364"/>
    </location>
    <ligand>
        <name>Mn(2+)</name>
        <dbReference type="ChEBI" id="CHEBI:29035"/>
    </ligand>
</feature>
<organism evidence="5 6">
    <name type="scientific">Gluconobacter cerinus</name>
    <dbReference type="NCBI Taxonomy" id="38307"/>
    <lineage>
        <taxon>Bacteria</taxon>
        <taxon>Pseudomonadati</taxon>
        <taxon>Pseudomonadota</taxon>
        <taxon>Alphaproteobacteria</taxon>
        <taxon>Acetobacterales</taxon>
        <taxon>Acetobacteraceae</taxon>
        <taxon>Gluconobacter</taxon>
    </lineage>
</organism>
<dbReference type="InterPro" id="IPR013785">
    <property type="entry name" value="Aldolase_TIM"/>
</dbReference>
<dbReference type="InterPro" id="IPR002480">
    <property type="entry name" value="DAHP_synth_2"/>
</dbReference>
<dbReference type="EC" id="2.5.1.54" evidence="4"/>
<dbReference type="EMBL" id="LUTU01000005">
    <property type="protein sequence ID" value="OAJ68432.1"/>
    <property type="molecule type" value="Genomic_DNA"/>
</dbReference>
<proteinExistence type="inferred from homology"/>
<evidence type="ECO:0000256" key="2">
    <source>
        <dbReference type="ARBA" id="ARBA00022679"/>
    </source>
</evidence>
<gene>
    <name evidence="5" type="ORF">A0123_01138</name>
</gene>
<feature type="binding site" evidence="3">
    <location>
        <position position="406"/>
    </location>
    <ligand>
        <name>Mn(2+)</name>
        <dbReference type="ChEBI" id="CHEBI:29035"/>
    </ligand>
</feature>
<dbReference type="PATRIC" id="fig|38307.3.peg.1174"/>